<dbReference type="FunFam" id="2.40.160.10:FF:000001">
    <property type="entry name" value="Voltage-dependent anion-selective channel protein 2"/>
    <property type="match status" value="1"/>
</dbReference>
<evidence type="ECO:0000256" key="8">
    <source>
        <dbReference type="ARBA" id="ARBA00023114"/>
    </source>
</evidence>
<dbReference type="InterPro" id="IPR001925">
    <property type="entry name" value="Porin_Euk"/>
</dbReference>
<evidence type="ECO:0000313" key="11">
    <source>
        <dbReference type="EMBL" id="MBY09992.1"/>
    </source>
</evidence>
<evidence type="ECO:0000256" key="1">
    <source>
        <dbReference type="ARBA" id="ARBA00004294"/>
    </source>
</evidence>
<evidence type="ECO:0000256" key="3">
    <source>
        <dbReference type="ARBA" id="ARBA00022448"/>
    </source>
</evidence>
<dbReference type="PRINTS" id="PR00185">
    <property type="entry name" value="EUKARYTPORIN"/>
</dbReference>
<dbReference type="CDD" id="cd07306">
    <property type="entry name" value="Porin3_VDAC"/>
    <property type="match status" value="1"/>
</dbReference>
<evidence type="ECO:0000256" key="6">
    <source>
        <dbReference type="ARBA" id="ARBA00022787"/>
    </source>
</evidence>
<organism evidence="11">
    <name type="scientific">Ornithodoros turicata</name>
    <dbReference type="NCBI Taxonomy" id="34597"/>
    <lineage>
        <taxon>Eukaryota</taxon>
        <taxon>Metazoa</taxon>
        <taxon>Ecdysozoa</taxon>
        <taxon>Arthropoda</taxon>
        <taxon>Chelicerata</taxon>
        <taxon>Arachnida</taxon>
        <taxon>Acari</taxon>
        <taxon>Parasitiformes</taxon>
        <taxon>Ixodida</taxon>
        <taxon>Ixodoidea</taxon>
        <taxon>Argasidae</taxon>
        <taxon>Ornithodorinae</taxon>
        <taxon>Ornithodoros</taxon>
    </lineage>
</organism>
<dbReference type="PANTHER" id="PTHR11743">
    <property type="entry name" value="VOLTAGE-DEPENDENT ANION-SELECTIVE CHANNEL"/>
    <property type="match status" value="1"/>
</dbReference>
<keyword evidence="7" id="KW-0406">Ion transport</keyword>
<dbReference type="AlphaFoldDB" id="A0A2R5LKF4"/>
<dbReference type="GO" id="GO:0005741">
    <property type="term" value="C:mitochondrial outer membrane"/>
    <property type="evidence" value="ECO:0007669"/>
    <property type="project" value="UniProtKB-SubCell"/>
</dbReference>
<dbReference type="InterPro" id="IPR027246">
    <property type="entry name" value="Porin_Euk/Tom40"/>
</dbReference>
<keyword evidence="10" id="KW-0472">Membrane</keyword>
<dbReference type="EMBL" id="GGLE01005866">
    <property type="protein sequence ID" value="MBY09992.1"/>
    <property type="molecule type" value="Transcribed_RNA"/>
</dbReference>
<sequence>MSPPCFADLGKQARDLFSKNYHFGVVKLDCKTTAKNGLEFTVSGTSLNDTGKVNASLESKYKVSEYGLTLKEKWNTDNTLFTEVSSENKLAKGLKLSCNGSFAPETGKKSGTLKTAYQLDNLHVNGDVDLGVGGAVLHGAGVLHYQGWLAGGQLSYDANKSRLTKTCLALGYQAGDFVLHSSVNDGQEFGGSLYQKVNDKLQTGVTLSWQAGTNATRFGLGCVYNVDDETSVRAKVNNGGQVGLGFTHRLRPGFSLTLSTLVDGKNFNQGGHKLGLGLDLEALQ</sequence>
<keyword evidence="6" id="KW-1000">Mitochondrion outer membrane</keyword>
<keyword evidence="5" id="KW-0812">Transmembrane</keyword>
<evidence type="ECO:0000256" key="5">
    <source>
        <dbReference type="ARBA" id="ARBA00022692"/>
    </source>
</evidence>
<dbReference type="Pfam" id="PF01459">
    <property type="entry name" value="Porin_3"/>
    <property type="match status" value="1"/>
</dbReference>
<name>A0A2R5LKF4_9ACAR</name>
<proteinExistence type="inferred from homology"/>
<comment type="subcellular location">
    <subcellularLocation>
        <location evidence="1">Mitochondrion outer membrane</location>
    </subcellularLocation>
</comment>
<reference evidence="11" key="1">
    <citation type="submission" date="2018-03" db="EMBL/GenBank/DDBJ databases">
        <title>The relapsing fever spirochete Borrelia turicatae persists in the highly oxidative environment of its soft-bodied tick vector.</title>
        <authorList>
            <person name="Bourret T.J."/>
            <person name="Boyle W.K."/>
            <person name="Valenzuela J.G."/>
            <person name="Oliveira F."/>
            <person name="Lopez J.E."/>
        </authorList>
    </citation>
    <scope>NUCLEOTIDE SEQUENCE</scope>
    <source>
        <strain evidence="11">Kansas strain/isolate</strain>
        <tissue evidence="11">Salivary glands</tissue>
    </source>
</reference>
<dbReference type="GO" id="GO:0015288">
    <property type="term" value="F:porin activity"/>
    <property type="evidence" value="ECO:0007669"/>
    <property type="project" value="UniProtKB-KW"/>
</dbReference>
<keyword evidence="4" id="KW-1134">Transmembrane beta strand</keyword>
<comment type="similarity">
    <text evidence="2">Belongs to the eukaryotic mitochondrial porin family.</text>
</comment>
<accession>A0A2R5LKF4</accession>
<evidence type="ECO:0000256" key="4">
    <source>
        <dbReference type="ARBA" id="ARBA00022452"/>
    </source>
</evidence>
<keyword evidence="3" id="KW-0813">Transport</keyword>
<keyword evidence="9" id="KW-0496">Mitochondrion</keyword>
<dbReference type="PANTHER" id="PTHR11743:SF70">
    <property type="entry name" value="GH26960P-RELATED"/>
    <property type="match status" value="1"/>
</dbReference>
<evidence type="ECO:0000256" key="7">
    <source>
        <dbReference type="ARBA" id="ARBA00023065"/>
    </source>
</evidence>
<evidence type="ECO:0000256" key="9">
    <source>
        <dbReference type="ARBA" id="ARBA00023128"/>
    </source>
</evidence>
<evidence type="ECO:0000256" key="2">
    <source>
        <dbReference type="ARBA" id="ARBA00007780"/>
    </source>
</evidence>
<dbReference type="Gene3D" id="2.40.160.10">
    <property type="entry name" value="Porin"/>
    <property type="match status" value="1"/>
</dbReference>
<dbReference type="GO" id="GO:0046930">
    <property type="term" value="C:pore complex"/>
    <property type="evidence" value="ECO:0007669"/>
    <property type="project" value="UniProtKB-KW"/>
</dbReference>
<protein>
    <submittedName>
        <fullName evidence="11">Putative voltage-dependent anion-selective channel</fullName>
    </submittedName>
</protein>
<keyword evidence="8" id="KW-0626">Porin</keyword>
<dbReference type="GO" id="GO:0008308">
    <property type="term" value="F:voltage-gated monoatomic anion channel activity"/>
    <property type="evidence" value="ECO:0007669"/>
    <property type="project" value="InterPro"/>
</dbReference>
<evidence type="ECO:0000256" key="10">
    <source>
        <dbReference type="ARBA" id="ARBA00023136"/>
    </source>
</evidence>
<dbReference type="InterPro" id="IPR023614">
    <property type="entry name" value="Porin_dom_sf"/>
</dbReference>